<protein>
    <recommendedName>
        <fullName evidence="3">2-dehydro-3-deoxygalactonokinase</fullName>
    </recommendedName>
</protein>
<dbReference type="Proteomes" id="UP000188219">
    <property type="component" value="Chromosome"/>
</dbReference>
<gene>
    <name evidence="1" type="ORF">Mag101_06055</name>
</gene>
<dbReference type="KEGG" id="maga:Mag101_06055"/>
<dbReference type="eggNOG" id="COG3734">
    <property type="taxonomic scope" value="Bacteria"/>
</dbReference>
<dbReference type="GO" id="GO:0008671">
    <property type="term" value="F:2-dehydro-3-deoxygalactonokinase activity"/>
    <property type="evidence" value="ECO:0007669"/>
    <property type="project" value="InterPro"/>
</dbReference>
<dbReference type="InterPro" id="IPR042258">
    <property type="entry name" value="DGOK_N"/>
</dbReference>
<dbReference type="InterPro" id="IPR007729">
    <property type="entry name" value="DGOK"/>
</dbReference>
<evidence type="ECO:0000313" key="2">
    <source>
        <dbReference type="Proteomes" id="UP000188219"/>
    </source>
</evidence>
<name>A0A1Q2MAU3_9GAMM</name>
<evidence type="ECO:0000313" key="1">
    <source>
        <dbReference type="EMBL" id="AQQ69417.1"/>
    </source>
</evidence>
<dbReference type="Gene3D" id="3.30.420.300">
    <property type="entry name" value="2-keto-3-deoxy-galactonokinase, substrate binding domain"/>
    <property type="match status" value="1"/>
</dbReference>
<dbReference type="GO" id="GO:0034194">
    <property type="term" value="P:D-galactonate catabolic process"/>
    <property type="evidence" value="ECO:0007669"/>
    <property type="project" value="InterPro"/>
</dbReference>
<organism evidence="1 2">
    <name type="scientific">Microbulbifer agarilyticus</name>
    <dbReference type="NCBI Taxonomy" id="260552"/>
    <lineage>
        <taxon>Bacteria</taxon>
        <taxon>Pseudomonadati</taxon>
        <taxon>Pseudomonadota</taxon>
        <taxon>Gammaproteobacteria</taxon>
        <taxon>Cellvibrionales</taxon>
        <taxon>Microbulbiferaceae</taxon>
        <taxon>Microbulbifer</taxon>
    </lineage>
</organism>
<evidence type="ECO:0008006" key="3">
    <source>
        <dbReference type="Google" id="ProtNLM"/>
    </source>
</evidence>
<keyword evidence="2" id="KW-1185">Reference proteome</keyword>
<dbReference type="Pfam" id="PF05035">
    <property type="entry name" value="DGOK"/>
    <property type="match status" value="1"/>
</dbReference>
<dbReference type="EMBL" id="CP019650">
    <property type="protein sequence ID" value="AQQ69417.1"/>
    <property type="molecule type" value="Genomic_DNA"/>
</dbReference>
<dbReference type="InterPro" id="IPR042257">
    <property type="entry name" value="DGOK_C"/>
</dbReference>
<dbReference type="AlphaFoldDB" id="A0A1Q2MAU3"/>
<proteinExistence type="predicted"/>
<sequence length="297" mass="31339">MLVCDWGTSSFRLMRVSASGEILAQVATDQGVKQLNPEDMEAYLKAQMVTLGSITAPVVLCGMVGSGIGWYEVPYVTCPASVKSLSAALVRIPQTDLNAWCVPGVKLTSSQGDADVMRGEETQIIGWLTQASERERTNSTLCLPGTHSKWAHVEGAEICEFSTAFTGEMYALLNDHSVLVQGAQVACDNAFDAGLAASTDGAGLIHQLFNARSRSVLGLQSASASASYLSGLLIGSEVAGVAKKLSPGAVVHVICGDYLAEPYLKALTHFGLRGMHYSGSTYSALGLRAIAEARDLM</sequence>
<dbReference type="STRING" id="260552.Mag101_06055"/>
<reference evidence="1" key="1">
    <citation type="submission" date="2017-02" db="EMBL/GenBank/DDBJ databases">
        <title>Genome of Microbulbifer agarilyticus GP101.</title>
        <authorList>
            <person name="Jung J."/>
            <person name="Bae S.S."/>
            <person name="Baek K."/>
        </authorList>
    </citation>
    <scope>NUCLEOTIDE SEQUENCE [LARGE SCALE GENOMIC DNA]</scope>
    <source>
        <strain evidence="1">GP101</strain>
    </source>
</reference>
<dbReference type="Gene3D" id="3.30.420.310">
    <property type="entry name" value="2-keto-3-deoxy-galactonokinase, C-terminal domain"/>
    <property type="match status" value="1"/>
</dbReference>
<accession>A0A1Q2MAU3</accession>